<dbReference type="EMBL" id="CM001881">
    <property type="protein sequence ID" value="EOY21486.1"/>
    <property type="molecule type" value="Genomic_DNA"/>
</dbReference>
<protein>
    <submittedName>
        <fullName evidence="1">Uncharacterized protein</fullName>
    </submittedName>
</protein>
<dbReference type="Proteomes" id="UP000026915">
    <property type="component" value="Chromosome 3"/>
</dbReference>
<proteinExistence type="predicted"/>
<keyword evidence="2" id="KW-1185">Reference proteome</keyword>
<dbReference type="Gramene" id="EOY21486">
    <property type="protein sequence ID" value="EOY21486"/>
    <property type="gene ID" value="TCM_013083"/>
</dbReference>
<evidence type="ECO:0000313" key="1">
    <source>
        <dbReference type="EMBL" id="EOY21486.1"/>
    </source>
</evidence>
<dbReference type="AlphaFoldDB" id="A0A061FW55"/>
<name>A0A061FW55_THECC</name>
<reference evidence="1 2" key="1">
    <citation type="journal article" date="2013" name="Genome Biol.">
        <title>The genome sequence of the most widely cultivated cacao type and its use to identify candidate genes regulating pod color.</title>
        <authorList>
            <person name="Motamayor J.C."/>
            <person name="Mockaitis K."/>
            <person name="Schmutz J."/>
            <person name="Haiminen N."/>
            <person name="Iii D.L."/>
            <person name="Cornejo O."/>
            <person name="Findley S.D."/>
            <person name="Zheng P."/>
            <person name="Utro F."/>
            <person name="Royaert S."/>
            <person name="Saski C."/>
            <person name="Jenkins J."/>
            <person name="Podicheti R."/>
            <person name="Zhao M."/>
            <person name="Scheffler B.E."/>
            <person name="Stack J.C."/>
            <person name="Feltus F.A."/>
            <person name="Mustiga G.M."/>
            <person name="Amores F."/>
            <person name="Phillips W."/>
            <person name="Marelli J.P."/>
            <person name="May G.D."/>
            <person name="Shapiro H."/>
            <person name="Ma J."/>
            <person name="Bustamante C.D."/>
            <person name="Schnell R.J."/>
            <person name="Main D."/>
            <person name="Gilbert D."/>
            <person name="Parida L."/>
            <person name="Kuhn D.N."/>
        </authorList>
    </citation>
    <scope>NUCLEOTIDE SEQUENCE [LARGE SCALE GENOMIC DNA]</scope>
    <source>
        <strain evidence="2">cv. Matina 1-6</strain>
    </source>
</reference>
<dbReference type="InParanoid" id="A0A061FW55"/>
<organism evidence="1 2">
    <name type="scientific">Theobroma cacao</name>
    <name type="common">Cacao</name>
    <name type="synonym">Cocoa</name>
    <dbReference type="NCBI Taxonomy" id="3641"/>
    <lineage>
        <taxon>Eukaryota</taxon>
        <taxon>Viridiplantae</taxon>
        <taxon>Streptophyta</taxon>
        <taxon>Embryophyta</taxon>
        <taxon>Tracheophyta</taxon>
        <taxon>Spermatophyta</taxon>
        <taxon>Magnoliopsida</taxon>
        <taxon>eudicotyledons</taxon>
        <taxon>Gunneridae</taxon>
        <taxon>Pentapetalae</taxon>
        <taxon>rosids</taxon>
        <taxon>malvids</taxon>
        <taxon>Malvales</taxon>
        <taxon>Malvaceae</taxon>
        <taxon>Byttnerioideae</taxon>
        <taxon>Theobroma</taxon>
    </lineage>
</organism>
<dbReference type="HOGENOM" id="CLU_2311256_0_0_1"/>
<accession>A0A061FW55</accession>
<evidence type="ECO:0000313" key="2">
    <source>
        <dbReference type="Proteomes" id="UP000026915"/>
    </source>
</evidence>
<sequence>MIKRQNIFTKLGHNRRPTGQHHKSIQSAALPINFKPFEGKLPGLNNSLILSTPTPSIKHCNLFFYLQLKPLATHQLTGNSIFNAINKFQSLFFLRYHKDG</sequence>
<gene>
    <name evidence="1" type="ORF">TCM_013083</name>
</gene>